<protein>
    <submittedName>
        <fullName evidence="3">Teichoic acid poly(Glycerol phosphate) polymerase</fullName>
        <ecNumber evidence="3">2.7.8.12</ecNumber>
    </submittedName>
</protein>
<keyword evidence="1" id="KW-0812">Transmembrane</keyword>
<dbReference type="Pfam" id="PF00535">
    <property type="entry name" value="Glycos_transf_2"/>
    <property type="match status" value="1"/>
</dbReference>
<dbReference type="GO" id="GO:0047355">
    <property type="term" value="F:CDP-glycerol glycerophosphotransferase activity"/>
    <property type="evidence" value="ECO:0007669"/>
    <property type="project" value="UniProtKB-EC"/>
</dbReference>
<reference evidence="3 4" key="1">
    <citation type="submission" date="2019-03" db="EMBL/GenBank/DDBJ databases">
        <authorList>
            <person name="Kim H."/>
            <person name="Yu S.-M."/>
        </authorList>
    </citation>
    <scope>NUCLEOTIDE SEQUENCE [LARGE SCALE GENOMIC DNA]</scope>
    <source>
        <strain evidence="3 4">NBC122</strain>
    </source>
</reference>
<evidence type="ECO:0000256" key="1">
    <source>
        <dbReference type="SAM" id="Phobius"/>
    </source>
</evidence>
<accession>A0A4P6ZFJ2</accession>
<dbReference type="Proteomes" id="UP000294419">
    <property type="component" value="Chromosome"/>
</dbReference>
<name>A0A4P6ZFJ2_9FLAO</name>
<organism evidence="3 4">
    <name type="scientific">Chryseobacterium salivictor</name>
    <dbReference type="NCBI Taxonomy" id="2547600"/>
    <lineage>
        <taxon>Bacteria</taxon>
        <taxon>Pseudomonadati</taxon>
        <taxon>Bacteroidota</taxon>
        <taxon>Flavobacteriia</taxon>
        <taxon>Flavobacteriales</taxon>
        <taxon>Weeksellaceae</taxon>
        <taxon>Chryseobacterium group</taxon>
        <taxon>Chryseobacterium</taxon>
    </lineage>
</organism>
<dbReference type="Gene3D" id="3.90.550.10">
    <property type="entry name" value="Spore Coat Polysaccharide Biosynthesis Protein SpsA, Chain A"/>
    <property type="match status" value="1"/>
</dbReference>
<proteinExistence type="predicted"/>
<evidence type="ECO:0000259" key="2">
    <source>
        <dbReference type="Pfam" id="PF00535"/>
    </source>
</evidence>
<dbReference type="SUPFAM" id="SSF53448">
    <property type="entry name" value="Nucleotide-diphospho-sugar transferases"/>
    <property type="match status" value="1"/>
</dbReference>
<keyword evidence="1" id="KW-0472">Membrane</keyword>
<dbReference type="CDD" id="cd00761">
    <property type="entry name" value="Glyco_tranf_GTA_type"/>
    <property type="match status" value="1"/>
</dbReference>
<keyword evidence="1" id="KW-1133">Transmembrane helix</keyword>
<sequence length="297" mass="34704">MKKLTVFTPTYNRAYCLGDLYESLCRQTSGDFLWLVIDDGSSDGTAALVAEWMEEGKIEIRYHYKENGGMHTGYNAAYELIDTELNMCMDSDDYCPDNAVELIVDCWEKLGSDQYAGILALDCLKNGEVIGDRFPEDLKETTVGDFYWIHRLKGDKKLIYRTAVVKKYERYPEFQGEKFVPIFCMPFRIDQDYKMLTLNEVVCIVDYREDGSTKNIVQSYFKNAKGFNYARTVRMRYSPSFRDRFRNAIHYVSGSIIAKNKNFVFESPKRMMTFFAVPFGVVLYAYLQYLIRKKKKR</sequence>
<dbReference type="PANTHER" id="PTHR22916:SF3">
    <property type="entry name" value="UDP-GLCNAC:BETAGAL BETA-1,3-N-ACETYLGLUCOSAMINYLTRANSFERASE-LIKE PROTEIN 1"/>
    <property type="match status" value="1"/>
</dbReference>
<dbReference type="OrthoDB" id="9810303at2"/>
<feature type="domain" description="Glycosyltransferase 2-like" evidence="2">
    <location>
        <begin position="5"/>
        <end position="120"/>
    </location>
</feature>
<dbReference type="GO" id="GO:0016758">
    <property type="term" value="F:hexosyltransferase activity"/>
    <property type="evidence" value="ECO:0007669"/>
    <property type="project" value="UniProtKB-ARBA"/>
</dbReference>
<dbReference type="AlphaFoldDB" id="A0A4P6ZFJ2"/>
<dbReference type="RefSeq" id="WP_133439810.1">
    <property type="nucleotide sequence ID" value="NZ_CP037954.1"/>
</dbReference>
<evidence type="ECO:0000313" key="3">
    <source>
        <dbReference type="EMBL" id="QBO58371.1"/>
    </source>
</evidence>
<gene>
    <name evidence="3" type="primary">tagF_2</name>
    <name evidence="3" type="ORF">NBC122_01556</name>
</gene>
<evidence type="ECO:0000313" key="4">
    <source>
        <dbReference type="Proteomes" id="UP000294419"/>
    </source>
</evidence>
<dbReference type="EC" id="2.7.8.12" evidence="3"/>
<keyword evidence="4" id="KW-1185">Reference proteome</keyword>
<dbReference type="InterPro" id="IPR001173">
    <property type="entry name" value="Glyco_trans_2-like"/>
</dbReference>
<dbReference type="EMBL" id="CP037954">
    <property type="protein sequence ID" value="QBO58371.1"/>
    <property type="molecule type" value="Genomic_DNA"/>
</dbReference>
<feature type="transmembrane region" description="Helical" evidence="1">
    <location>
        <begin position="271"/>
        <end position="291"/>
    </location>
</feature>
<dbReference type="InterPro" id="IPR029044">
    <property type="entry name" value="Nucleotide-diphossugar_trans"/>
</dbReference>
<keyword evidence="3" id="KW-0808">Transferase</keyword>
<dbReference type="PANTHER" id="PTHR22916">
    <property type="entry name" value="GLYCOSYLTRANSFERASE"/>
    <property type="match status" value="1"/>
</dbReference>
<dbReference type="KEGG" id="csal:NBC122_01556"/>